<accession>A0A366S114</accession>
<keyword evidence="6" id="KW-1185">Reference proteome</keyword>
<dbReference type="AlphaFoldDB" id="A0A366S114"/>
<keyword evidence="3" id="KW-0812">Transmembrane</keyword>
<evidence type="ECO:0000256" key="2">
    <source>
        <dbReference type="SAM" id="MobiDB-lite"/>
    </source>
</evidence>
<evidence type="ECO:0008006" key="7">
    <source>
        <dbReference type="Google" id="ProtNLM"/>
    </source>
</evidence>
<keyword evidence="3" id="KW-1133">Transmembrane helix</keyword>
<evidence type="ECO:0000313" key="5">
    <source>
        <dbReference type="EMBL" id="RBR22558.1"/>
    </source>
</evidence>
<dbReference type="SUPFAM" id="SSF53254">
    <property type="entry name" value="Phosphoglycerate mutase-like"/>
    <property type="match status" value="1"/>
</dbReference>
<dbReference type="Pfam" id="PF00328">
    <property type="entry name" value="His_Phos_2"/>
    <property type="match status" value="1"/>
</dbReference>
<evidence type="ECO:0000256" key="4">
    <source>
        <dbReference type="SAM" id="SignalP"/>
    </source>
</evidence>
<proteinExistence type="inferred from homology"/>
<gene>
    <name evidence="5" type="ORF">FIESC28_04450</name>
</gene>
<dbReference type="Proteomes" id="UP000253153">
    <property type="component" value="Unassembled WGS sequence"/>
</dbReference>
<evidence type="ECO:0000313" key="6">
    <source>
        <dbReference type="Proteomes" id="UP000253153"/>
    </source>
</evidence>
<comment type="similarity">
    <text evidence="1">Belongs to the histidine acid phosphatase family.</text>
</comment>
<dbReference type="OrthoDB" id="258392at2759"/>
<dbReference type="GO" id="GO:0016791">
    <property type="term" value="F:phosphatase activity"/>
    <property type="evidence" value="ECO:0007669"/>
    <property type="project" value="TreeGrafter"/>
</dbReference>
<feature type="region of interest" description="Disordered" evidence="2">
    <location>
        <begin position="553"/>
        <end position="607"/>
    </location>
</feature>
<reference evidence="5 6" key="1">
    <citation type="submission" date="2018-06" db="EMBL/GenBank/DDBJ databases">
        <title>Fusarium incarnatum-equiseti species complex species 28.</title>
        <authorList>
            <person name="Gardiner D.M."/>
        </authorList>
    </citation>
    <scope>NUCLEOTIDE SEQUENCE [LARGE SCALE GENOMIC DNA]</scope>
    <source>
        <strain evidence="5 6">FIESC_28</strain>
    </source>
</reference>
<feature type="transmembrane region" description="Helical" evidence="3">
    <location>
        <begin position="477"/>
        <end position="501"/>
    </location>
</feature>
<dbReference type="InterPro" id="IPR000560">
    <property type="entry name" value="His_Pase_clade-2"/>
</dbReference>
<sequence length="607" mass="66877">MVLLNKFVAALPLVPAVAAQSNKVWAAVAFINHGETTPAETELRTVLTPEGAQQLLRQGTAFRARYIPDGVSDSNYDNIQTAYVQDLSSDVIDNTALDIISQPDPWVSGGALAFMQGFYPPARDAFDNSTGGEEIALDLSASDNRTDYPLNGYQYPNIRMPSYFDPESVTYFTKLIRKKKKRKVTRLTRRRVQGTSRCSAWYTEVSTNLTDHESISNIYESSQQFYQDLFSTPPLEGTIDMRSANLRNAYNIWQFVDYQYRHNETVHEELGNANGTLTLLNYYATKMERAANSYSDRSDDNSELGVLYSIAGRTLAYKVMSQFRSNIRWGNDYNKLTFMFGSVEPIVSFISLSGLLTEENVDQEPWSSLPKPGAALVFELFGEDPDAPDQMPSIDSLRVRMSYRASADPDEAFRNQPLFKSGPDGIAYSNFVSRMNMLGRSPNTWCDICGPPVAPWCIMTDSDTDTWDDDASDLGPVITGIIGAVIAIAAIAVLLACLFACGGFRIRRKGPPEGPISTASASAVGATGGFKGPEKKDGDADVVVTKQGVHHERVGSWELRSPNELPPPQTSGIVTKDFDAPRHRTMDDSDDDISVVGAAPVKARESV</sequence>
<dbReference type="Gene3D" id="3.40.50.1240">
    <property type="entry name" value="Phosphoglycerate mutase-like"/>
    <property type="match status" value="1"/>
</dbReference>
<protein>
    <recommendedName>
        <fullName evidence="7">Histidine acid phosphatase</fullName>
    </recommendedName>
</protein>
<name>A0A366S114_9HYPO</name>
<dbReference type="RefSeq" id="XP_031017366.1">
    <property type="nucleotide sequence ID" value="XM_031158597.1"/>
</dbReference>
<evidence type="ECO:0000256" key="3">
    <source>
        <dbReference type="SAM" id="Phobius"/>
    </source>
</evidence>
<dbReference type="GeneID" id="41993893"/>
<evidence type="ECO:0000256" key="1">
    <source>
        <dbReference type="ARBA" id="ARBA00005375"/>
    </source>
</evidence>
<dbReference type="InterPro" id="IPR050645">
    <property type="entry name" value="Histidine_acid_phosphatase"/>
</dbReference>
<feature type="signal peptide" evidence="4">
    <location>
        <begin position="1"/>
        <end position="19"/>
    </location>
</feature>
<feature type="region of interest" description="Disordered" evidence="2">
    <location>
        <begin position="512"/>
        <end position="541"/>
    </location>
</feature>
<feature type="chain" id="PRO_5016638141" description="Histidine acid phosphatase" evidence="4">
    <location>
        <begin position="20"/>
        <end position="607"/>
    </location>
</feature>
<keyword evidence="4" id="KW-0732">Signal</keyword>
<organism evidence="5 6">
    <name type="scientific">Fusarium coffeatum</name>
    <dbReference type="NCBI Taxonomy" id="231269"/>
    <lineage>
        <taxon>Eukaryota</taxon>
        <taxon>Fungi</taxon>
        <taxon>Dikarya</taxon>
        <taxon>Ascomycota</taxon>
        <taxon>Pezizomycotina</taxon>
        <taxon>Sordariomycetes</taxon>
        <taxon>Hypocreomycetidae</taxon>
        <taxon>Hypocreales</taxon>
        <taxon>Nectriaceae</taxon>
        <taxon>Fusarium</taxon>
        <taxon>Fusarium incarnatum-equiseti species complex</taxon>
    </lineage>
</organism>
<keyword evidence="3" id="KW-0472">Membrane</keyword>
<dbReference type="PANTHER" id="PTHR11567:SF127">
    <property type="entry name" value="HISTIDINE ACID PHOSPHATASE"/>
    <property type="match status" value="1"/>
</dbReference>
<dbReference type="PANTHER" id="PTHR11567">
    <property type="entry name" value="ACID PHOSPHATASE-RELATED"/>
    <property type="match status" value="1"/>
</dbReference>
<dbReference type="InterPro" id="IPR029033">
    <property type="entry name" value="His_PPase_superfam"/>
</dbReference>
<dbReference type="EMBL" id="QKXC01000086">
    <property type="protein sequence ID" value="RBR22558.1"/>
    <property type="molecule type" value="Genomic_DNA"/>
</dbReference>
<comment type="caution">
    <text evidence="5">The sequence shown here is derived from an EMBL/GenBank/DDBJ whole genome shotgun (WGS) entry which is preliminary data.</text>
</comment>
<feature type="compositionally biased region" description="Basic and acidic residues" evidence="2">
    <location>
        <begin position="576"/>
        <end position="587"/>
    </location>
</feature>